<sequence>MQTQWGPWLAAERRAQRGGEIWPDAIVRGLPFAMVLPIPIDVSGDAFVASLRIAPGAVGDSLADFACTPGSYEDGFTLVTFTLTAEQTALAGAADADGDGLAEVVMDALYTPAGGLQMRAFGLVIPISDPVTEPAP</sequence>
<comment type="caution">
    <text evidence="1">The sequence shown here is derived from an EMBL/GenBank/DDBJ whole genome shotgun (WGS) entry which is preliminary data.</text>
</comment>
<gene>
    <name evidence="1" type="ORF">ACFODU_06155</name>
</gene>
<reference evidence="2" key="1">
    <citation type="journal article" date="2019" name="Int. J. Syst. Evol. Microbiol.">
        <title>The Global Catalogue of Microorganisms (GCM) 10K type strain sequencing project: providing services to taxonomists for standard genome sequencing and annotation.</title>
        <authorList>
            <consortium name="The Broad Institute Genomics Platform"/>
            <consortium name="The Broad Institute Genome Sequencing Center for Infectious Disease"/>
            <person name="Wu L."/>
            <person name="Ma J."/>
        </authorList>
    </citation>
    <scope>NUCLEOTIDE SEQUENCE [LARGE SCALE GENOMIC DNA]</scope>
    <source>
        <strain evidence="2">KCTC 52607</strain>
    </source>
</reference>
<protein>
    <submittedName>
        <fullName evidence="1">Uncharacterized protein</fullName>
    </submittedName>
</protein>
<accession>A0ABV7E3S7</accession>
<proteinExistence type="predicted"/>
<dbReference type="RefSeq" id="WP_336926172.1">
    <property type="nucleotide sequence ID" value="NZ_JBANRO010000006.1"/>
</dbReference>
<evidence type="ECO:0000313" key="1">
    <source>
        <dbReference type="EMBL" id="MFC3097385.1"/>
    </source>
</evidence>
<dbReference type="EMBL" id="JBHRST010000008">
    <property type="protein sequence ID" value="MFC3097385.1"/>
    <property type="molecule type" value="Genomic_DNA"/>
</dbReference>
<evidence type="ECO:0000313" key="2">
    <source>
        <dbReference type="Proteomes" id="UP001595456"/>
    </source>
</evidence>
<name>A0ABV7E3S7_9SPHN</name>
<organism evidence="1 2">
    <name type="scientific">Alteraurantiacibacter palmitatis</name>
    <dbReference type="NCBI Taxonomy" id="2054628"/>
    <lineage>
        <taxon>Bacteria</taxon>
        <taxon>Pseudomonadati</taxon>
        <taxon>Pseudomonadota</taxon>
        <taxon>Alphaproteobacteria</taxon>
        <taxon>Sphingomonadales</taxon>
        <taxon>Erythrobacteraceae</taxon>
        <taxon>Alteraurantiacibacter</taxon>
    </lineage>
</organism>
<dbReference type="Proteomes" id="UP001595456">
    <property type="component" value="Unassembled WGS sequence"/>
</dbReference>
<keyword evidence="2" id="KW-1185">Reference proteome</keyword>